<dbReference type="PANTHER" id="PTHR30041">
    <property type="entry name" value="ARSENATE REDUCTASE"/>
    <property type="match status" value="1"/>
</dbReference>
<dbReference type="InterPro" id="IPR036249">
    <property type="entry name" value="Thioredoxin-like_sf"/>
</dbReference>
<evidence type="ECO:0000313" key="5">
    <source>
        <dbReference type="Proteomes" id="UP000741013"/>
    </source>
</evidence>
<evidence type="ECO:0000256" key="2">
    <source>
        <dbReference type="ARBA" id="ARBA00023002"/>
    </source>
</evidence>
<dbReference type="PROSITE" id="PS51353">
    <property type="entry name" value="ARSC"/>
    <property type="match status" value="1"/>
</dbReference>
<dbReference type="EMBL" id="JAGGMS010000001">
    <property type="protein sequence ID" value="MBP2182602.1"/>
    <property type="molecule type" value="Genomic_DNA"/>
</dbReference>
<name>A0ABS4PT37_9PSEU</name>
<dbReference type="CDD" id="cd03034">
    <property type="entry name" value="ArsC_ArsC"/>
    <property type="match status" value="1"/>
</dbReference>
<comment type="similarity">
    <text evidence="1 3">Belongs to the ArsC family.</text>
</comment>
<evidence type="ECO:0000256" key="3">
    <source>
        <dbReference type="PROSITE-ProRule" id="PRU01282"/>
    </source>
</evidence>
<evidence type="ECO:0000313" key="4">
    <source>
        <dbReference type="EMBL" id="MBP2182602.1"/>
    </source>
</evidence>
<dbReference type="InterPro" id="IPR006660">
    <property type="entry name" value="Arsenate_reductase-like"/>
</dbReference>
<keyword evidence="5" id="KW-1185">Reference proteome</keyword>
<dbReference type="Proteomes" id="UP000741013">
    <property type="component" value="Unassembled WGS sequence"/>
</dbReference>
<protein>
    <submittedName>
        <fullName evidence="4">Arsenate reductase</fullName>
        <ecNumber evidence="4">1.20.4.1</ecNumber>
    </submittedName>
</protein>
<gene>
    <name evidence="4" type="ORF">JOM49_004128</name>
</gene>
<sequence length="117" mass="13168">MEIWHNPRCTKSRAAKKALDEAGTEYTERRYLDAPPTVAELTEVLGKLGREPWEITRTKEPVAKELGLADLPRDAANRDRWLQLLAEHPVLIERPILIDDSTAVVARTEASLTQILG</sequence>
<dbReference type="GO" id="GO:0008794">
    <property type="term" value="F:arsenate reductase (glutaredoxin) activity"/>
    <property type="evidence" value="ECO:0007669"/>
    <property type="project" value="UniProtKB-EC"/>
</dbReference>
<dbReference type="Pfam" id="PF03960">
    <property type="entry name" value="ArsC"/>
    <property type="match status" value="1"/>
</dbReference>
<evidence type="ECO:0000256" key="1">
    <source>
        <dbReference type="ARBA" id="ARBA00007198"/>
    </source>
</evidence>
<keyword evidence="2 4" id="KW-0560">Oxidoreductase</keyword>
<dbReference type="InterPro" id="IPR006659">
    <property type="entry name" value="Arsenate_reductase"/>
</dbReference>
<accession>A0ABS4PT37</accession>
<reference evidence="4 5" key="1">
    <citation type="submission" date="2021-03" db="EMBL/GenBank/DDBJ databases">
        <title>Sequencing the genomes of 1000 actinobacteria strains.</title>
        <authorList>
            <person name="Klenk H.-P."/>
        </authorList>
    </citation>
    <scope>NUCLEOTIDE SEQUENCE [LARGE SCALE GENOMIC DNA]</scope>
    <source>
        <strain evidence="4 5">DSM 45510</strain>
    </source>
</reference>
<dbReference type="Gene3D" id="3.40.30.10">
    <property type="entry name" value="Glutaredoxin"/>
    <property type="match status" value="1"/>
</dbReference>
<dbReference type="SUPFAM" id="SSF52833">
    <property type="entry name" value="Thioredoxin-like"/>
    <property type="match status" value="1"/>
</dbReference>
<organism evidence="4 5">
    <name type="scientific">Amycolatopsis magusensis</name>
    <dbReference type="NCBI Taxonomy" id="882444"/>
    <lineage>
        <taxon>Bacteria</taxon>
        <taxon>Bacillati</taxon>
        <taxon>Actinomycetota</taxon>
        <taxon>Actinomycetes</taxon>
        <taxon>Pseudonocardiales</taxon>
        <taxon>Pseudonocardiaceae</taxon>
        <taxon>Amycolatopsis</taxon>
    </lineage>
</organism>
<dbReference type="PANTHER" id="PTHR30041:SF4">
    <property type="entry name" value="ARSENATE REDUCTASE"/>
    <property type="match status" value="1"/>
</dbReference>
<dbReference type="EC" id="1.20.4.1" evidence="4"/>
<proteinExistence type="inferred from homology"/>
<comment type="caution">
    <text evidence="4">The sequence shown here is derived from an EMBL/GenBank/DDBJ whole genome shotgun (WGS) entry which is preliminary data.</text>
</comment>
<dbReference type="RefSeq" id="WP_209665886.1">
    <property type="nucleotide sequence ID" value="NZ_JAGGMS010000001.1"/>
</dbReference>